<evidence type="ECO:0000313" key="8">
    <source>
        <dbReference type="Proteomes" id="UP000460298"/>
    </source>
</evidence>
<keyword evidence="5" id="KW-1003">Cell membrane</keyword>
<keyword evidence="2 5" id="KW-0812">Transmembrane</keyword>
<dbReference type="PROSITE" id="PS01218">
    <property type="entry name" value="TATC"/>
    <property type="match status" value="1"/>
</dbReference>
<accession>A0A833LYF3</accession>
<dbReference type="HAMAP" id="MF_00902">
    <property type="entry name" value="TatC"/>
    <property type="match status" value="1"/>
</dbReference>
<comment type="caution">
    <text evidence="7">The sequence shown here is derived from an EMBL/GenBank/DDBJ whole genome shotgun (WGS) entry which is preliminary data.</text>
</comment>
<feature type="transmembrane region" description="Helical" evidence="5">
    <location>
        <begin position="89"/>
        <end position="107"/>
    </location>
</feature>
<keyword evidence="4 5" id="KW-0472">Membrane</keyword>
<dbReference type="AlphaFoldDB" id="A0A833LYF3"/>
<dbReference type="Pfam" id="PF00902">
    <property type="entry name" value="TatC"/>
    <property type="match status" value="1"/>
</dbReference>
<comment type="subunit">
    <text evidence="5">Forms a complex with TatA.</text>
</comment>
<evidence type="ECO:0000256" key="3">
    <source>
        <dbReference type="ARBA" id="ARBA00022989"/>
    </source>
</evidence>
<feature type="transmembrane region" description="Helical" evidence="5">
    <location>
        <begin position="145"/>
        <end position="169"/>
    </location>
</feature>
<dbReference type="PANTHER" id="PTHR30371">
    <property type="entry name" value="SEC-INDEPENDENT PROTEIN TRANSLOCASE PROTEIN TATC"/>
    <property type="match status" value="1"/>
</dbReference>
<dbReference type="GO" id="GO:0043953">
    <property type="term" value="P:protein transport by the Tat complex"/>
    <property type="evidence" value="ECO:0007669"/>
    <property type="project" value="UniProtKB-UniRule"/>
</dbReference>
<feature type="transmembrane region" description="Helical" evidence="5">
    <location>
        <begin position="291"/>
        <end position="312"/>
    </location>
</feature>
<dbReference type="InterPro" id="IPR019820">
    <property type="entry name" value="Sec-indep_translocase_CS"/>
</dbReference>
<name>A0A833LYF3_9LEPT</name>
<dbReference type="GO" id="GO:0065002">
    <property type="term" value="P:intracellular protein transmembrane transport"/>
    <property type="evidence" value="ECO:0007669"/>
    <property type="project" value="TreeGrafter"/>
</dbReference>
<dbReference type="NCBIfam" id="TIGR00945">
    <property type="entry name" value="tatC"/>
    <property type="match status" value="1"/>
</dbReference>
<sequence>MAASGKKRSSRKTAPKKRVMPPGKKPGLLPTGNTEGYTEYTARPPENIPSEPEQTEDSFAQSENSVYEESDRERFMTLGDHLEELRIRLIWIIGVLLVSASTAGVFIDRIHSFLVSPYKTVIAHLPPAQASPGLILGSMYGSIEIYFKLAVMIGSLVSLPISLSLIWGFVTPAVSKKIARIGHLVVASSTLLFWSGVVFAWQILFPVSLEMMLGTFLPQDVIAQTTLEKYYSFLFMIVLGSGVTFQLPMVIVILGAIGIVPVAFHKRAWKFVVLGMFVFSAFFTPPDPLSIFLMVLPLWAMYIISVFFVWLIEKGRRRRDKERAKEMAQSDAA</sequence>
<dbReference type="PANTHER" id="PTHR30371:SF0">
    <property type="entry name" value="SEC-INDEPENDENT PROTEIN TRANSLOCASE PROTEIN TATC, CHLOROPLASTIC-RELATED"/>
    <property type="match status" value="1"/>
</dbReference>
<dbReference type="GO" id="GO:0033281">
    <property type="term" value="C:TAT protein transport complex"/>
    <property type="evidence" value="ECO:0007669"/>
    <property type="project" value="UniProtKB-UniRule"/>
</dbReference>
<feature type="compositionally biased region" description="Polar residues" evidence="6">
    <location>
        <begin position="57"/>
        <end position="67"/>
    </location>
</feature>
<evidence type="ECO:0000256" key="5">
    <source>
        <dbReference type="HAMAP-Rule" id="MF_00902"/>
    </source>
</evidence>
<evidence type="ECO:0000313" key="7">
    <source>
        <dbReference type="EMBL" id="KAB2934689.1"/>
    </source>
</evidence>
<comment type="function">
    <text evidence="5">Part of the twin-arginine translocation (Tat) system that transports large folded proteins containing a characteristic twin-arginine motif in their signal peptide across membranes.</text>
</comment>
<evidence type="ECO:0000256" key="2">
    <source>
        <dbReference type="ARBA" id="ARBA00022692"/>
    </source>
</evidence>
<keyword evidence="5" id="KW-0813">Transport</keyword>
<comment type="subcellular location">
    <subcellularLocation>
        <location evidence="5">Cell membrane</location>
        <topology evidence="5">Multi-pass membrane protein</topology>
    </subcellularLocation>
    <subcellularLocation>
        <location evidence="1">Membrane</location>
        <topology evidence="1">Multi-pass membrane protein</topology>
    </subcellularLocation>
</comment>
<feature type="transmembrane region" description="Helical" evidence="5">
    <location>
        <begin position="268"/>
        <end position="285"/>
    </location>
</feature>
<feature type="region of interest" description="Disordered" evidence="6">
    <location>
        <begin position="1"/>
        <end position="70"/>
    </location>
</feature>
<evidence type="ECO:0000256" key="6">
    <source>
        <dbReference type="SAM" id="MobiDB-lite"/>
    </source>
</evidence>
<dbReference type="EMBL" id="WBUI01000002">
    <property type="protein sequence ID" value="KAB2934689.1"/>
    <property type="molecule type" value="Genomic_DNA"/>
</dbReference>
<protein>
    <recommendedName>
        <fullName evidence="5">Sec-independent protein translocase protein TatC</fullName>
    </recommendedName>
</protein>
<reference evidence="7 8" key="1">
    <citation type="submission" date="2019-10" db="EMBL/GenBank/DDBJ databases">
        <title>Extracellular Electron Transfer in a Candidatus Methanoperedens spp. Enrichment Culture.</title>
        <authorList>
            <person name="Berger S."/>
            <person name="Rangel Shaw D."/>
            <person name="Berben T."/>
            <person name="In 'T Zandt M."/>
            <person name="Frank J."/>
            <person name="Reimann J."/>
            <person name="Jetten M.S.M."/>
            <person name="Welte C.U."/>
        </authorList>
    </citation>
    <scope>NUCLEOTIDE SEQUENCE [LARGE SCALE GENOMIC DNA]</scope>
    <source>
        <strain evidence="7">SB12</strain>
    </source>
</reference>
<dbReference type="Proteomes" id="UP000460298">
    <property type="component" value="Unassembled WGS sequence"/>
</dbReference>
<dbReference type="PRINTS" id="PR01840">
    <property type="entry name" value="TATCFAMILY"/>
</dbReference>
<dbReference type="InterPro" id="IPR002033">
    <property type="entry name" value="TatC"/>
</dbReference>
<dbReference type="GO" id="GO:0009977">
    <property type="term" value="F:proton motive force dependent protein transmembrane transporter activity"/>
    <property type="evidence" value="ECO:0007669"/>
    <property type="project" value="TreeGrafter"/>
</dbReference>
<feature type="compositionally biased region" description="Basic residues" evidence="6">
    <location>
        <begin position="1"/>
        <end position="19"/>
    </location>
</feature>
<keyword evidence="5" id="KW-0653">Protein transport</keyword>
<gene>
    <name evidence="5 7" type="primary">tatC</name>
    <name evidence="7" type="ORF">F9K24_02610</name>
</gene>
<organism evidence="7 8">
    <name type="scientific">Leptonema illini</name>
    <dbReference type="NCBI Taxonomy" id="183"/>
    <lineage>
        <taxon>Bacteria</taxon>
        <taxon>Pseudomonadati</taxon>
        <taxon>Spirochaetota</taxon>
        <taxon>Spirochaetia</taxon>
        <taxon>Leptospirales</taxon>
        <taxon>Leptospiraceae</taxon>
        <taxon>Leptonema</taxon>
    </lineage>
</organism>
<feature type="compositionally biased region" description="Low complexity" evidence="6">
    <location>
        <begin position="21"/>
        <end position="30"/>
    </location>
</feature>
<keyword evidence="3 5" id="KW-1133">Transmembrane helix</keyword>
<comment type="similarity">
    <text evidence="5">Belongs to the TatC family.</text>
</comment>
<proteinExistence type="inferred from homology"/>
<evidence type="ECO:0000256" key="1">
    <source>
        <dbReference type="ARBA" id="ARBA00004141"/>
    </source>
</evidence>
<keyword evidence="5" id="KW-0811">Translocation</keyword>
<feature type="transmembrane region" description="Helical" evidence="5">
    <location>
        <begin position="181"/>
        <end position="204"/>
    </location>
</feature>
<evidence type="ECO:0000256" key="4">
    <source>
        <dbReference type="ARBA" id="ARBA00023136"/>
    </source>
</evidence>
<feature type="transmembrane region" description="Helical" evidence="5">
    <location>
        <begin position="230"/>
        <end position="256"/>
    </location>
</feature>